<evidence type="ECO:0000256" key="2">
    <source>
        <dbReference type="SAM" id="MobiDB-lite"/>
    </source>
</evidence>
<sequence length="778" mass="84158">MGPKQRVENAQPWKCKWCVHKPTGTAWINRADHKWCALCNLPKGSAFGGVPQPKVPVVRSPALQSQREVALERQLADLQRQLQQLQQPAADTGTASAPVPPWATESSPQAARRTRLAEIGNILKSLGTADADYRAKLLAERTALQEQLQSEKPLESNVIAQNRKVTEARKKKANCAAKVQAARDAVEKAKDALAKAEAAETEAATNLLSLENELRDIVARGLPVGGEAKPPTLSTVIPGLKTTVSQLGEVLQSLGGSERFAAGMQAMAELVAKLEQEPAAAQQPPPPAAEPEDQAEEDDEEMAVDQEEDAHKHIDEMDAPTCREHLRSCGLEVPAPGDVDDDDEAPVLRDRLKRHLASAQSLAKKIKATAKFTYVCDAYGACGGRHSISFVIVVDFDGLRAPCEGPPCEFSGPGIGWRGACEYLFDLGHARTYAECSVMAVQETHVDQEHLADKQHAMLDAGWKGLWAPAIRSDSGAGTTGGVAVLVPSHITATAPPQCDSHILIPGRAVACHVRWGLPGGLVVISVYLKDGEGLGATNCSHVWALVQYVCRLNALQMPWIICADWNMETDELNKSGWMEAVSALAYVSALPSCRHSQPGSFIDFFVASSMLAARLHKQVLVDEEASTYPHLPISIGFAASDTPMWARVPDEPKPFPAVPPVGCARPPVYPWTAVLEVAGPKLLAHGDLAGLWDLVISGIEFELPSRWDRMEARTYKDPSTKAWATALGWAKHLGKCRQFLAKEVAALQECAAICDLTPNQHFKLLRALAEASNFMIK</sequence>
<keyword evidence="1" id="KW-0175">Coiled coil</keyword>
<evidence type="ECO:0000313" key="3">
    <source>
        <dbReference type="EMBL" id="CAK0811784.1"/>
    </source>
</evidence>
<organism evidence="3 4">
    <name type="scientific">Prorocentrum cordatum</name>
    <dbReference type="NCBI Taxonomy" id="2364126"/>
    <lineage>
        <taxon>Eukaryota</taxon>
        <taxon>Sar</taxon>
        <taxon>Alveolata</taxon>
        <taxon>Dinophyceae</taxon>
        <taxon>Prorocentrales</taxon>
        <taxon>Prorocentraceae</taxon>
        <taxon>Prorocentrum</taxon>
    </lineage>
</organism>
<dbReference type="Gene3D" id="3.60.10.10">
    <property type="entry name" value="Endonuclease/exonuclease/phosphatase"/>
    <property type="match status" value="1"/>
</dbReference>
<feature type="coiled-coil region" evidence="1">
    <location>
        <begin position="179"/>
        <end position="213"/>
    </location>
</feature>
<dbReference type="SUPFAM" id="SSF56219">
    <property type="entry name" value="DNase I-like"/>
    <property type="match status" value="1"/>
</dbReference>
<feature type="non-terminal residue" evidence="3">
    <location>
        <position position="778"/>
    </location>
</feature>
<gene>
    <name evidence="3" type="ORF">PCOR1329_LOCUS16269</name>
</gene>
<evidence type="ECO:0000313" key="4">
    <source>
        <dbReference type="Proteomes" id="UP001189429"/>
    </source>
</evidence>
<dbReference type="Proteomes" id="UP001189429">
    <property type="component" value="Unassembled WGS sequence"/>
</dbReference>
<name>A0ABN9QZF6_9DINO</name>
<dbReference type="InterPro" id="IPR036691">
    <property type="entry name" value="Endo/exonu/phosph_ase_sf"/>
</dbReference>
<feature type="compositionally biased region" description="Acidic residues" evidence="2">
    <location>
        <begin position="290"/>
        <end position="308"/>
    </location>
</feature>
<feature type="region of interest" description="Disordered" evidence="2">
    <location>
        <begin position="276"/>
        <end position="310"/>
    </location>
</feature>
<keyword evidence="4" id="KW-1185">Reference proteome</keyword>
<dbReference type="EMBL" id="CAUYUJ010004977">
    <property type="protein sequence ID" value="CAK0811784.1"/>
    <property type="molecule type" value="Genomic_DNA"/>
</dbReference>
<accession>A0ABN9QZF6</accession>
<evidence type="ECO:0008006" key="5">
    <source>
        <dbReference type="Google" id="ProtNLM"/>
    </source>
</evidence>
<proteinExistence type="predicted"/>
<evidence type="ECO:0000256" key="1">
    <source>
        <dbReference type="SAM" id="Coils"/>
    </source>
</evidence>
<feature type="region of interest" description="Disordered" evidence="2">
    <location>
        <begin position="83"/>
        <end position="110"/>
    </location>
</feature>
<reference evidence="3" key="1">
    <citation type="submission" date="2023-10" db="EMBL/GenBank/DDBJ databases">
        <authorList>
            <person name="Chen Y."/>
            <person name="Shah S."/>
            <person name="Dougan E. K."/>
            <person name="Thang M."/>
            <person name="Chan C."/>
        </authorList>
    </citation>
    <scope>NUCLEOTIDE SEQUENCE [LARGE SCALE GENOMIC DNA]</scope>
</reference>
<comment type="caution">
    <text evidence="3">The sequence shown here is derived from an EMBL/GenBank/DDBJ whole genome shotgun (WGS) entry which is preliminary data.</text>
</comment>
<protein>
    <recommendedName>
        <fullName evidence="5">RanBP2-type domain-containing protein</fullName>
    </recommendedName>
</protein>